<feature type="transmembrane region" description="Helical" evidence="7">
    <location>
        <begin position="341"/>
        <end position="362"/>
    </location>
</feature>
<dbReference type="OrthoDB" id="45365at2759"/>
<evidence type="ECO:0000256" key="1">
    <source>
        <dbReference type="ARBA" id="ARBA00004141"/>
    </source>
</evidence>
<feature type="transmembrane region" description="Helical" evidence="7">
    <location>
        <begin position="429"/>
        <end position="451"/>
    </location>
</feature>
<feature type="transmembrane region" description="Helical" evidence="7">
    <location>
        <begin position="383"/>
        <end position="403"/>
    </location>
</feature>
<comment type="caution">
    <text evidence="9">The sequence shown here is derived from an EMBL/GenBank/DDBJ whole genome shotgun (WGS) entry which is preliminary data.</text>
</comment>
<evidence type="ECO:0000256" key="2">
    <source>
        <dbReference type="ARBA" id="ARBA00022692"/>
    </source>
</evidence>
<dbReference type="PROSITE" id="PS50259">
    <property type="entry name" value="G_PROTEIN_RECEP_F3_4"/>
    <property type="match status" value="1"/>
</dbReference>
<proteinExistence type="predicted"/>
<dbReference type="Pfam" id="PF24681">
    <property type="entry name" value="Kelch_KLHDC2_KLHL20_DRC7"/>
    <property type="match status" value="1"/>
</dbReference>
<dbReference type="InterPro" id="IPR000337">
    <property type="entry name" value="GPCR_3"/>
</dbReference>
<evidence type="ECO:0000259" key="8">
    <source>
        <dbReference type="PROSITE" id="PS50259"/>
    </source>
</evidence>
<feature type="region of interest" description="Disordered" evidence="6">
    <location>
        <begin position="540"/>
        <end position="568"/>
    </location>
</feature>
<dbReference type="PANTHER" id="PTHR24060">
    <property type="entry name" value="METABOTROPIC GLUTAMATE RECEPTOR"/>
    <property type="match status" value="1"/>
</dbReference>
<keyword evidence="5" id="KW-0325">Glycoprotein</keyword>
<dbReference type="InterPro" id="IPR050726">
    <property type="entry name" value="mGluR"/>
</dbReference>
<evidence type="ECO:0000256" key="5">
    <source>
        <dbReference type="ARBA" id="ARBA00023180"/>
    </source>
</evidence>
<feature type="domain" description="G-protein coupled receptors family 3 profile" evidence="8">
    <location>
        <begin position="276"/>
        <end position="521"/>
    </location>
</feature>
<protein>
    <recommendedName>
        <fullName evidence="8">G-protein coupled receptors family 3 profile domain-containing protein</fullName>
    </recommendedName>
</protein>
<accession>A0A1Y2H8U8</accession>
<dbReference type="GO" id="GO:0016020">
    <property type="term" value="C:membrane"/>
    <property type="evidence" value="ECO:0007669"/>
    <property type="project" value="UniProtKB-SubCell"/>
</dbReference>
<dbReference type="InterPro" id="IPR015915">
    <property type="entry name" value="Kelch-typ_b-propeller"/>
</dbReference>
<dbReference type="GO" id="GO:0004930">
    <property type="term" value="F:G protein-coupled receptor activity"/>
    <property type="evidence" value="ECO:0007669"/>
    <property type="project" value="InterPro"/>
</dbReference>
<feature type="transmembrane region" description="Helical" evidence="7">
    <location>
        <begin position="309"/>
        <end position="329"/>
    </location>
</feature>
<name>A0A1Y2H8U8_9FUNG</name>
<evidence type="ECO:0000313" key="9">
    <source>
        <dbReference type="EMBL" id="ORZ30133.1"/>
    </source>
</evidence>
<dbReference type="PRINTS" id="PR00248">
    <property type="entry name" value="GPCRMGR"/>
</dbReference>
<dbReference type="Pfam" id="PF00003">
    <property type="entry name" value="7tm_3"/>
    <property type="match status" value="1"/>
</dbReference>
<feature type="compositionally biased region" description="Polar residues" evidence="6">
    <location>
        <begin position="540"/>
        <end position="564"/>
    </location>
</feature>
<organism evidence="9 10">
    <name type="scientific">Catenaria anguillulae PL171</name>
    <dbReference type="NCBI Taxonomy" id="765915"/>
    <lineage>
        <taxon>Eukaryota</taxon>
        <taxon>Fungi</taxon>
        <taxon>Fungi incertae sedis</taxon>
        <taxon>Blastocladiomycota</taxon>
        <taxon>Blastocladiomycetes</taxon>
        <taxon>Blastocladiales</taxon>
        <taxon>Catenariaceae</taxon>
        <taxon>Catenaria</taxon>
    </lineage>
</organism>
<gene>
    <name evidence="9" type="ORF">BCR44DRAFT_33475</name>
</gene>
<evidence type="ECO:0000256" key="7">
    <source>
        <dbReference type="SAM" id="Phobius"/>
    </source>
</evidence>
<feature type="transmembrane region" description="Helical" evidence="7">
    <location>
        <begin position="463"/>
        <end position="483"/>
    </location>
</feature>
<evidence type="ECO:0000256" key="4">
    <source>
        <dbReference type="ARBA" id="ARBA00023136"/>
    </source>
</evidence>
<feature type="transmembrane region" description="Helical" evidence="7">
    <location>
        <begin position="274"/>
        <end position="297"/>
    </location>
</feature>
<keyword evidence="3 7" id="KW-1133">Transmembrane helix</keyword>
<dbReference type="SUPFAM" id="SSF117281">
    <property type="entry name" value="Kelch motif"/>
    <property type="match status" value="1"/>
</dbReference>
<keyword evidence="2 7" id="KW-0812">Transmembrane</keyword>
<sequence>MAFDEPTNKIFVYGGQTAGAGVSSENWVYDVMARSWTQLNPPRAPGARTNMAFAITGRTMYVFGGIDSAGALLGDLWAFDMSSSTWNRHVWDSPAAVSPPPLQHASLVAVNSTMLALYGGTLQGGAYSATLYKYDIPTSSWSIHKAPGESRLPPAERMRAVAVDKRRVLFTGGLTAQGLSNTTWVWKLDENVFDPSAYGPLPAGLHSHSLVTFNQSAHAGACVWDPIPIFTLCTKQTVPAVVAISGVTNRPGGGLLVSWAHSDPLPPPVGKLDIGLRLAMVSFNAIGLATALSLILFTVKHQKVPVVKAANPNLSIISLIGAAMVHLGIMTSSSIDEGRTAMMLTAFLLGGGYTLIFAAIMVKNGLIYFIFASKTRFKVRTMHLLFICAFALGLQSLLVALWFRFDTNPIVTLTVAGVKWTINAYNQSWLILCAMPVVILTVFSVFVSYKIRHVRSDFNETQYVAIATYLIAMALLVITPVMLLLDSPLVQYIITTVLVTMTTMAVQGLFFANKVSAVYVKTFTTDNQVGAISLTPSGLQQGTTSGVTASSNVSETSNASTASGGPSDDAGGLWCKYCKQKIRVAGGSRHSSSHKPGKKLSEVGGKGATRTRELSTLSPTGR</sequence>
<keyword evidence="4 7" id="KW-0472">Membrane</keyword>
<evidence type="ECO:0000256" key="3">
    <source>
        <dbReference type="ARBA" id="ARBA00022989"/>
    </source>
</evidence>
<keyword evidence="10" id="KW-1185">Reference proteome</keyword>
<feature type="region of interest" description="Disordered" evidence="6">
    <location>
        <begin position="586"/>
        <end position="622"/>
    </location>
</feature>
<reference evidence="9 10" key="1">
    <citation type="submission" date="2016-07" db="EMBL/GenBank/DDBJ databases">
        <title>Pervasive Adenine N6-methylation of Active Genes in Fungi.</title>
        <authorList>
            <consortium name="DOE Joint Genome Institute"/>
            <person name="Mondo S.J."/>
            <person name="Dannebaum R.O."/>
            <person name="Kuo R.C."/>
            <person name="Labutti K."/>
            <person name="Haridas S."/>
            <person name="Kuo A."/>
            <person name="Salamov A."/>
            <person name="Ahrendt S.R."/>
            <person name="Lipzen A."/>
            <person name="Sullivan W."/>
            <person name="Andreopoulos W.B."/>
            <person name="Clum A."/>
            <person name="Lindquist E."/>
            <person name="Daum C."/>
            <person name="Ramamoorthy G.K."/>
            <person name="Gryganskyi A."/>
            <person name="Culley D."/>
            <person name="Magnuson J.K."/>
            <person name="James T.Y."/>
            <person name="O'Malley M.A."/>
            <person name="Stajich J.E."/>
            <person name="Spatafora J.W."/>
            <person name="Visel A."/>
            <person name="Grigoriev I.V."/>
        </authorList>
    </citation>
    <scope>NUCLEOTIDE SEQUENCE [LARGE SCALE GENOMIC DNA]</scope>
    <source>
        <strain evidence="9 10">PL171</strain>
    </source>
</reference>
<dbReference type="InterPro" id="IPR017978">
    <property type="entry name" value="GPCR_3_C"/>
</dbReference>
<dbReference type="Proteomes" id="UP000193411">
    <property type="component" value="Unassembled WGS sequence"/>
</dbReference>
<evidence type="ECO:0000256" key="6">
    <source>
        <dbReference type="SAM" id="MobiDB-lite"/>
    </source>
</evidence>
<feature type="transmembrane region" description="Helical" evidence="7">
    <location>
        <begin position="489"/>
        <end position="512"/>
    </location>
</feature>
<dbReference type="AlphaFoldDB" id="A0A1Y2H8U8"/>
<dbReference type="EMBL" id="MCFL01000100">
    <property type="protein sequence ID" value="ORZ30133.1"/>
    <property type="molecule type" value="Genomic_DNA"/>
</dbReference>
<dbReference type="Gene3D" id="2.120.10.80">
    <property type="entry name" value="Kelch-type beta propeller"/>
    <property type="match status" value="1"/>
</dbReference>
<comment type="subcellular location">
    <subcellularLocation>
        <location evidence="1">Membrane</location>
        <topology evidence="1">Multi-pass membrane protein</topology>
    </subcellularLocation>
</comment>
<evidence type="ECO:0000313" key="10">
    <source>
        <dbReference type="Proteomes" id="UP000193411"/>
    </source>
</evidence>